<comment type="catalytic activity">
    <reaction evidence="11">
        <text>L-threonyl-[protein] + ATP = O-phospho-L-threonyl-[protein] + ADP + H(+)</text>
        <dbReference type="Rhea" id="RHEA:46608"/>
        <dbReference type="Rhea" id="RHEA-COMP:11060"/>
        <dbReference type="Rhea" id="RHEA-COMP:11605"/>
        <dbReference type="ChEBI" id="CHEBI:15378"/>
        <dbReference type="ChEBI" id="CHEBI:30013"/>
        <dbReference type="ChEBI" id="CHEBI:30616"/>
        <dbReference type="ChEBI" id="CHEBI:61977"/>
        <dbReference type="ChEBI" id="CHEBI:456216"/>
        <dbReference type="EC" id="2.7.11.1"/>
    </reaction>
</comment>
<feature type="transmembrane region" description="Helical" evidence="15">
    <location>
        <begin position="38"/>
        <end position="58"/>
    </location>
</feature>
<keyword evidence="20" id="KW-1185">Reference proteome</keyword>
<keyword evidence="10" id="KW-0325">Glycoprotein</keyword>
<evidence type="ECO:0000313" key="20">
    <source>
        <dbReference type="Proteomes" id="UP000827721"/>
    </source>
</evidence>
<dbReference type="InterPro" id="IPR000858">
    <property type="entry name" value="S_locus_glycoprot_dom"/>
</dbReference>
<feature type="domain" description="Bulb-type lectin" evidence="17">
    <location>
        <begin position="58"/>
        <end position="179"/>
    </location>
</feature>
<dbReference type="Proteomes" id="UP000827721">
    <property type="component" value="Unassembled WGS sequence"/>
</dbReference>
<evidence type="ECO:0000256" key="12">
    <source>
        <dbReference type="ARBA" id="ARBA00048679"/>
    </source>
</evidence>
<keyword evidence="4" id="KW-0732">Signal</keyword>
<dbReference type="Pfam" id="PF00954">
    <property type="entry name" value="S_locus_glycop"/>
    <property type="match status" value="2"/>
</dbReference>
<evidence type="ECO:0000256" key="7">
    <source>
        <dbReference type="ARBA" id="ARBA00022989"/>
    </source>
</evidence>
<comment type="subcellular location">
    <subcellularLocation>
        <location evidence="1">Membrane</location>
        <topology evidence="1">Single-pass type I membrane protein</topology>
    </subcellularLocation>
</comment>
<keyword evidence="7 15" id="KW-1133">Transmembrane helix</keyword>
<dbReference type="InterPro" id="IPR036426">
    <property type="entry name" value="Bulb-type_lectin_dom_sf"/>
</dbReference>
<dbReference type="Pfam" id="PF12398">
    <property type="entry name" value="DUF3660"/>
    <property type="match status" value="1"/>
</dbReference>
<dbReference type="InterPro" id="IPR001480">
    <property type="entry name" value="Bulb-type_lectin_dom"/>
</dbReference>
<evidence type="ECO:0000256" key="9">
    <source>
        <dbReference type="ARBA" id="ARBA00023157"/>
    </source>
</evidence>
<dbReference type="InterPro" id="IPR003609">
    <property type="entry name" value="Pan_app"/>
</dbReference>
<keyword evidence="5" id="KW-0547">Nucleotide-binding</keyword>
<dbReference type="SMART" id="SM00473">
    <property type="entry name" value="PAN_AP"/>
    <property type="match status" value="2"/>
</dbReference>
<dbReference type="Pfam" id="PF08276">
    <property type="entry name" value="PAN_2"/>
    <property type="match status" value="2"/>
</dbReference>
<accession>A0ABQ8HXH6</accession>
<evidence type="ECO:0000256" key="15">
    <source>
        <dbReference type="SAM" id="Phobius"/>
    </source>
</evidence>
<dbReference type="Gene3D" id="2.90.10.10">
    <property type="entry name" value="Bulb-type lectin domain"/>
    <property type="match status" value="2"/>
</dbReference>
<keyword evidence="8 15" id="KW-0472">Membrane</keyword>
<dbReference type="CDD" id="cd00028">
    <property type="entry name" value="B_lectin"/>
    <property type="match status" value="1"/>
</dbReference>
<proteinExistence type="predicted"/>
<evidence type="ECO:0000259" key="16">
    <source>
        <dbReference type="PROSITE" id="PS50026"/>
    </source>
</evidence>
<evidence type="ECO:0000313" key="19">
    <source>
        <dbReference type="EMBL" id="KAH7569060.1"/>
    </source>
</evidence>
<keyword evidence="13" id="KW-0245">EGF-like domain</keyword>
<dbReference type="SUPFAM" id="SSF51110">
    <property type="entry name" value="alpha-D-mannose-specific plant lectins"/>
    <property type="match status" value="2"/>
</dbReference>
<evidence type="ECO:0000256" key="14">
    <source>
        <dbReference type="SAM" id="MobiDB-lite"/>
    </source>
</evidence>
<dbReference type="SMART" id="SM00108">
    <property type="entry name" value="B_lectin"/>
    <property type="match status" value="2"/>
</dbReference>
<dbReference type="PROSITE" id="PS50026">
    <property type="entry name" value="EGF_3"/>
    <property type="match status" value="2"/>
</dbReference>
<feature type="domain" description="Apple" evidence="18">
    <location>
        <begin position="864"/>
        <end position="946"/>
    </location>
</feature>
<evidence type="ECO:0000256" key="3">
    <source>
        <dbReference type="ARBA" id="ARBA00022692"/>
    </source>
</evidence>
<evidence type="ECO:0000256" key="1">
    <source>
        <dbReference type="ARBA" id="ARBA00004479"/>
    </source>
</evidence>
<sequence length="1027" mass="115550">MNKPKPHPRCFVKQRTTLIEQQQQQIIIIMMIVTRHHFCAILFSITIITIFPTIAISADSIAATQALTSGQTLVSSGDVFELGFFSPASSGKWYLGIWYKNLPDKTYVWVANRDYPLANSSAATLKITDQSIVLLDQDENLVWSSNQTKVVDNPVAQLLDSGNFVLREADKDDEFLWQSFDYPTDTLLPGMKLGWDLRTGFDKYITSWRDSDDPSSGPYSFKLDYHGFPEFFLWNKQVKKYRSGPWNGLRFSGVPEMKPQSNMDFDFVVDQDEVYYSFNITSNNLFSRLIVNKDGMLQRLTWIPSSNIWNPFWFAPKDQCDDYRECGPFGVCDTNASPVCKCMRGFQPRFPQAWSLRDGSGGCVRKTDLECTKDKFLHLKNIKLPETTTSFLDKNMTLKECGDLCSRNCSCTAYASSNIIRAAGCVIWTGELLDMRQYAEGGQDLYVRLAASDIGDDGNVTSIIIGITVGSAVLILGLVGCFLWRRKVLLSNQRGNIEQRGSHGRSQDFLLNEVVISSKRDHSGEKTDDLELPLFDFDTLPKTPGFCLGRNPVETDSSSSKQDETFTVNQVTVTMLDARTRSNCREEAALSVVTSSGKEAREPEARTRDTYEPQAAAEPETIRCCETENLETPINNSAGIFKIGGDGNLAVLCGNQSSPLWSTNVSVEAGTSTTAKPLDSGNLILVAKETIIWQSFDYPTDTVLPGLRFGLNWKTGTQHILTSWKSTDDPTPGEFFGKLDPDSIPQLQGHKNDYSDQIDLVNYTVVNNENESYFAISSKNGTLFSILVLDPMGTVKRLIWDDSHKWVKFWMAPHDLCDEYDRCGANEICNDENAVHCACLPGFQPSYPQDLYLKCAEIRKINSCGKGDGEGFVRLQAVKLPDVRNSTLYGNMKLKECQRECLKSCNCTGYAILDFTGSERGCITWYGELRDMRRYQDRQDFYLRVDAVELAVDARKNGKYFLATKSTLAFIIVPVVVEILLVALCCYYLWRRNVKRKGDSKAEAEQTAASRVVFGFGKKFFEPRGLY</sequence>
<dbReference type="PANTHER" id="PTHR32444">
    <property type="entry name" value="BULB-TYPE LECTIN DOMAIN-CONTAINING PROTEIN"/>
    <property type="match status" value="1"/>
</dbReference>
<evidence type="ECO:0000256" key="2">
    <source>
        <dbReference type="ARBA" id="ARBA00012513"/>
    </source>
</evidence>
<evidence type="ECO:0000259" key="18">
    <source>
        <dbReference type="PROSITE" id="PS50948"/>
    </source>
</evidence>
<comment type="caution">
    <text evidence="19">The sequence shown here is derived from an EMBL/GenBank/DDBJ whole genome shotgun (WGS) entry which is preliminary data.</text>
</comment>
<feature type="compositionally biased region" description="Basic and acidic residues" evidence="14">
    <location>
        <begin position="598"/>
        <end position="611"/>
    </location>
</feature>
<feature type="domain" description="Apple" evidence="18">
    <location>
        <begin position="371"/>
        <end position="450"/>
    </location>
</feature>
<dbReference type="InterPro" id="IPR021820">
    <property type="entry name" value="S-locus_recpt_kinase_C"/>
</dbReference>
<dbReference type="PROSITE" id="PS50948">
    <property type="entry name" value="PAN"/>
    <property type="match status" value="2"/>
</dbReference>
<dbReference type="Pfam" id="PF11883">
    <property type="entry name" value="DUF3403"/>
    <property type="match status" value="1"/>
</dbReference>
<reference evidence="19 20" key="1">
    <citation type="submission" date="2021-02" db="EMBL/GenBank/DDBJ databases">
        <title>Plant Genome Project.</title>
        <authorList>
            <person name="Zhang R.-G."/>
        </authorList>
    </citation>
    <scope>NUCLEOTIDE SEQUENCE [LARGE SCALE GENOMIC DNA]</scope>
    <source>
        <tissue evidence="19">Leaves</tissue>
    </source>
</reference>
<feature type="region of interest" description="Disordered" evidence="14">
    <location>
        <begin position="591"/>
        <end position="616"/>
    </location>
</feature>
<gene>
    <name evidence="19" type="ORF">JRO89_XS06G0096300</name>
</gene>
<dbReference type="CDD" id="cd01098">
    <property type="entry name" value="PAN_AP_plant"/>
    <property type="match status" value="2"/>
</dbReference>
<keyword evidence="9" id="KW-1015">Disulfide bond</keyword>
<evidence type="ECO:0000256" key="6">
    <source>
        <dbReference type="ARBA" id="ARBA00022840"/>
    </source>
</evidence>
<organism evidence="19 20">
    <name type="scientific">Xanthoceras sorbifolium</name>
    <dbReference type="NCBI Taxonomy" id="99658"/>
    <lineage>
        <taxon>Eukaryota</taxon>
        <taxon>Viridiplantae</taxon>
        <taxon>Streptophyta</taxon>
        <taxon>Embryophyta</taxon>
        <taxon>Tracheophyta</taxon>
        <taxon>Spermatophyta</taxon>
        <taxon>Magnoliopsida</taxon>
        <taxon>eudicotyledons</taxon>
        <taxon>Gunneridae</taxon>
        <taxon>Pentapetalae</taxon>
        <taxon>rosids</taxon>
        <taxon>malvids</taxon>
        <taxon>Sapindales</taxon>
        <taxon>Sapindaceae</taxon>
        <taxon>Xanthoceroideae</taxon>
        <taxon>Xanthoceras</taxon>
    </lineage>
</organism>
<protein>
    <recommendedName>
        <fullName evidence="2">non-specific serine/threonine protein kinase</fullName>
        <ecNumber evidence="2">2.7.11.1</ecNumber>
    </recommendedName>
</protein>
<dbReference type="PROSITE" id="PS50927">
    <property type="entry name" value="BULB_LECTIN"/>
    <property type="match status" value="1"/>
</dbReference>
<dbReference type="InterPro" id="IPR000742">
    <property type="entry name" value="EGF"/>
</dbReference>
<feature type="domain" description="EGF-like" evidence="16">
    <location>
        <begin position="316"/>
        <end position="352"/>
    </location>
</feature>
<evidence type="ECO:0000256" key="11">
    <source>
        <dbReference type="ARBA" id="ARBA00047899"/>
    </source>
</evidence>
<evidence type="ECO:0000256" key="8">
    <source>
        <dbReference type="ARBA" id="ARBA00023136"/>
    </source>
</evidence>
<evidence type="ECO:0000259" key="17">
    <source>
        <dbReference type="PROSITE" id="PS50927"/>
    </source>
</evidence>
<comment type="caution">
    <text evidence="13">Lacks conserved residue(s) required for the propagation of feature annotation.</text>
</comment>
<name>A0ABQ8HXH6_9ROSI</name>
<dbReference type="EMBL" id="JAFEMO010000006">
    <property type="protein sequence ID" value="KAH7569060.1"/>
    <property type="molecule type" value="Genomic_DNA"/>
</dbReference>
<evidence type="ECO:0000256" key="4">
    <source>
        <dbReference type="ARBA" id="ARBA00022729"/>
    </source>
</evidence>
<keyword evidence="6" id="KW-0067">ATP-binding</keyword>
<keyword evidence="3 15" id="KW-0812">Transmembrane</keyword>
<dbReference type="Pfam" id="PF01453">
    <property type="entry name" value="B_lectin"/>
    <property type="match status" value="2"/>
</dbReference>
<dbReference type="EC" id="2.7.11.1" evidence="2"/>
<dbReference type="PANTHER" id="PTHR32444:SF89">
    <property type="entry name" value="S GLYCOPROTEIN"/>
    <property type="match status" value="1"/>
</dbReference>
<feature type="domain" description="EGF-like" evidence="16">
    <location>
        <begin position="813"/>
        <end position="849"/>
    </location>
</feature>
<evidence type="ECO:0000256" key="10">
    <source>
        <dbReference type="ARBA" id="ARBA00023180"/>
    </source>
</evidence>
<feature type="transmembrane region" description="Helical" evidence="15">
    <location>
        <begin position="968"/>
        <end position="990"/>
    </location>
</feature>
<dbReference type="InterPro" id="IPR022126">
    <property type="entry name" value="S-locus_recpt_kinase"/>
</dbReference>
<evidence type="ECO:0000256" key="5">
    <source>
        <dbReference type="ARBA" id="ARBA00022741"/>
    </source>
</evidence>
<comment type="catalytic activity">
    <reaction evidence="12">
        <text>L-seryl-[protein] + ATP = O-phospho-L-seryl-[protein] + ADP + H(+)</text>
        <dbReference type="Rhea" id="RHEA:17989"/>
        <dbReference type="Rhea" id="RHEA-COMP:9863"/>
        <dbReference type="Rhea" id="RHEA-COMP:11604"/>
        <dbReference type="ChEBI" id="CHEBI:15378"/>
        <dbReference type="ChEBI" id="CHEBI:29999"/>
        <dbReference type="ChEBI" id="CHEBI:30616"/>
        <dbReference type="ChEBI" id="CHEBI:83421"/>
        <dbReference type="ChEBI" id="CHEBI:456216"/>
        <dbReference type="EC" id="2.7.11.1"/>
    </reaction>
</comment>
<evidence type="ECO:0000256" key="13">
    <source>
        <dbReference type="PROSITE-ProRule" id="PRU00076"/>
    </source>
</evidence>